<sequence>MLNQSDYLSLDATDMAKMIKKGDVIQTELVDASIHRKEKVNPALNAVIYDRSERAKEQQYPRGSFSGVPILLKNISQTITGEPMTAGAKLMKDNIAKQDSYLVQRLREQGFVFTGYTNTPEFGLKNITEPQLYGPTRNPWNVNHSPGGSSGGSAVAVASGIVPVAGASDGGGSIRIPASFTGVFGLKPTRGRMPVGPGAGRQWQGAAIDFVLSRTVRDSAALLDSLQVLQPEAAFHWPLYEGIYTEDMYKPFSKPLRIAFSNRSPVGTEVSEDAKEALQKVLTYLEKEGHEIEEVDNGVDGVALMEQYYLMNSGEMSALRVSIEESLGRSLTPDDIEIETWVLSEAGQAVSAATFTHSLAAWDTATAKMAELHETYDLYLTPATAYTAPKIGELTHTEDECRQLINAIDQRKHDPLPVLYDMFLPSLKYSPFSQLANLTGQPAASMPVHIAQNGLPIGVQAMASKGNEDLILQLAHQLEEAGIWESSVYFDD</sequence>
<dbReference type="Gene3D" id="3.90.1300.10">
    <property type="entry name" value="Amidase signature (AS) domain"/>
    <property type="match status" value="1"/>
</dbReference>
<dbReference type="InterPro" id="IPR036928">
    <property type="entry name" value="AS_sf"/>
</dbReference>
<keyword evidence="3" id="KW-0378">Hydrolase</keyword>
<reference evidence="3 4" key="1">
    <citation type="journal article" date="2018" name="J. Microbiol.">
        <title>Salicibibacter kimchii gen. nov., sp. nov., a moderately halophilic and alkalitolerant bacterium in the family Bacillaceae, isolated from kimchi.</title>
        <authorList>
            <person name="Jang J.Y."/>
            <person name="Oh Y.J."/>
            <person name="Lim S.K."/>
            <person name="Park H.K."/>
            <person name="Lee C."/>
            <person name="Kim J.Y."/>
            <person name="Lee M.A."/>
            <person name="Choi H.J."/>
        </authorList>
    </citation>
    <scope>NUCLEOTIDE SEQUENCE [LARGE SCALE GENOMIC DNA]</scope>
    <source>
        <strain evidence="3 4">NKC1-1</strain>
    </source>
</reference>
<evidence type="ECO:0000313" key="3">
    <source>
        <dbReference type="EMBL" id="AXF56907.1"/>
    </source>
</evidence>
<dbReference type="InterPro" id="IPR023631">
    <property type="entry name" value="Amidase_dom"/>
</dbReference>
<dbReference type="SUPFAM" id="SSF75304">
    <property type="entry name" value="Amidase signature (AS) enzymes"/>
    <property type="match status" value="1"/>
</dbReference>
<evidence type="ECO:0000259" key="2">
    <source>
        <dbReference type="Pfam" id="PF01425"/>
    </source>
</evidence>
<protein>
    <submittedName>
        <fullName evidence="3">Amidase</fullName>
        <ecNumber evidence="3">3.5.1.4</ecNumber>
    </submittedName>
</protein>
<feature type="domain" description="Amidase" evidence="2">
    <location>
        <begin position="28"/>
        <end position="472"/>
    </location>
</feature>
<proteinExistence type="inferred from homology"/>
<dbReference type="NCBIfam" id="NF005099">
    <property type="entry name" value="PRK06529.1"/>
    <property type="match status" value="1"/>
</dbReference>
<dbReference type="RefSeq" id="WP_114374250.1">
    <property type="nucleotide sequence ID" value="NZ_CP031092.1"/>
</dbReference>
<dbReference type="GO" id="GO:0004040">
    <property type="term" value="F:amidase activity"/>
    <property type="evidence" value="ECO:0007669"/>
    <property type="project" value="UniProtKB-EC"/>
</dbReference>
<comment type="similarity">
    <text evidence="1">Belongs to the amidase family.</text>
</comment>
<dbReference type="AlphaFoldDB" id="A0A345C126"/>
<dbReference type="Pfam" id="PF01425">
    <property type="entry name" value="Amidase"/>
    <property type="match status" value="1"/>
</dbReference>
<keyword evidence="4" id="KW-1185">Reference proteome</keyword>
<evidence type="ECO:0000256" key="1">
    <source>
        <dbReference type="ARBA" id="ARBA00009199"/>
    </source>
</evidence>
<accession>A0A345C126</accession>
<dbReference type="InterPro" id="IPR020556">
    <property type="entry name" value="Amidase_CS"/>
</dbReference>
<evidence type="ECO:0000313" key="4">
    <source>
        <dbReference type="Proteomes" id="UP000252100"/>
    </source>
</evidence>
<organism evidence="3 4">
    <name type="scientific">Salicibibacter kimchii</name>
    <dbReference type="NCBI Taxonomy" id="2099786"/>
    <lineage>
        <taxon>Bacteria</taxon>
        <taxon>Bacillati</taxon>
        <taxon>Bacillota</taxon>
        <taxon>Bacilli</taxon>
        <taxon>Bacillales</taxon>
        <taxon>Bacillaceae</taxon>
        <taxon>Salicibibacter</taxon>
    </lineage>
</organism>
<dbReference type="EC" id="3.5.1.4" evidence="3"/>
<dbReference type="PROSITE" id="PS00571">
    <property type="entry name" value="AMIDASES"/>
    <property type="match status" value="1"/>
</dbReference>
<dbReference type="InterPro" id="IPR000120">
    <property type="entry name" value="Amidase"/>
</dbReference>
<dbReference type="Proteomes" id="UP000252100">
    <property type="component" value="Chromosome"/>
</dbReference>
<dbReference type="PANTHER" id="PTHR11895:SF7">
    <property type="entry name" value="GLUTAMYL-TRNA(GLN) AMIDOTRANSFERASE SUBUNIT A, MITOCHONDRIAL"/>
    <property type="match status" value="1"/>
</dbReference>
<dbReference type="OrthoDB" id="9811471at2"/>
<dbReference type="EMBL" id="CP031092">
    <property type="protein sequence ID" value="AXF56907.1"/>
    <property type="molecule type" value="Genomic_DNA"/>
</dbReference>
<name>A0A345C126_9BACI</name>
<gene>
    <name evidence="3" type="ORF">DT065_13445</name>
</gene>
<dbReference type="PANTHER" id="PTHR11895">
    <property type="entry name" value="TRANSAMIDASE"/>
    <property type="match status" value="1"/>
</dbReference>
<dbReference type="KEGG" id="rue:DT065_13445"/>